<dbReference type="SMART" id="SM00474">
    <property type="entry name" value="35EXOc"/>
    <property type="match status" value="1"/>
</dbReference>
<name>A0A7S3PVC2_9STRA</name>
<dbReference type="SMART" id="SM00248">
    <property type="entry name" value="ANK"/>
    <property type="match status" value="2"/>
</dbReference>
<dbReference type="Pfam" id="PF01612">
    <property type="entry name" value="DNA_pol_A_exo1"/>
    <property type="match status" value="1"/>
</dbReference>
<feature type="region of interest" description="Disordered" evidence="1">
    <location>
        <begin position="1014"/>
        <end position="1043"/>
    </location>
</feature>
<dbReference type="EMBL" id="HBIO01001952">
    <property type="protein sequence ID" value="CAE0456571.1"/>
    <property type="molecule type" value="Transcribed_RNA"/>
</dbReference>
<keyword evidence="2" id="KW-0732">Signal</keyword>
<dbReference type="PANTHER" id="PTHR47765">
    <property type="entry name" value="3'-5' EXONUCLEASE DOMAIN-CONTAINING PROTEIN"/>
    <property type="match status" value="1"/>
</dbReference>
<dbReference type="InterPro" id="IPR036770">
    <property type="entry name" value="Ankyrin_rpt-contain_sf"/>
</dbReference>
<dbReference type="PANTHER" id="PTHR47765:SF2">
    <property type="entry name" value="EXONUCLEASE MUT-7 HOMOLOG"/>
    <property type="match status" value="1"/>
</dbReference>
<feature type="signal peptide" evidence="2">
    <location>
        <begin position="1"/>
        <end position="21"/>
    </location>
</feature>
<feature type="compositionally biased region" description="Basic and acidic residues" evidence="1">
    <location>
        <begin position="1017"/>
        <end position="1033"/>
    </location>
</feature>
<reference evidence="4" key="1">
    <citation type="submission" date="2021-01" db="EMBL/GenBank/DDBJ databases">
        <authorList>
            <person name="Corre E."/>
            <person name="Pelletier E."/>
            <person name="Niang G."/>
            <person name="Scheremetjew M."/>
            <person name="Finn R."/>
            <person name="Kale V."/>
            <person name="Holt S."/>
            <person name="Cochrane G."/>
            <person name="Meng A."/>
            <person name="Brown T."/>
            <person name="Cohen L."/>
        </authorList>
    </citation>
    <scope>NUCLEOTIDE SEQUENCE</scope>
    <source>
        <strain evidence="4">MM31A-1</strain>
    </source>
</reference>
<proteinExistence type="predicted"/>
<organism evidence="4">
    <name type="scientific">Chaetoceros debilis</name>
    <dbReference type="NCBI Taxonomy" id="122233"/>
    <lineage>
        <taxon>Eukaryota</taxon>
        <taxon>Sar</taxon>
        <taxon>Stramenopiles</taxon>
        <taxon>Ochrophyta</taxon>
        <taxon>Bacillariophyta</taxon>
        <taxon>Coscinodiscophyceae</taxon>
        <taxon>Chaetocerotophycidae</taxon>
        <taxon>Chaetocerotales</taxon>
        <taxon>Chaetocerotaceae</taxon>
        <taxon>Chaetoceros</taxon>
    </lineage>
</organism>
<dbReference type="InterPro" id="IPR036397">
    <property type="entry name" value="RNaseH_sf"/>
</dbReference>
<dbReference type="GO" id="GO:0003676">
    <property type="term" value="F:nucleic acid binding"/>
    <property type="evidence" value="ECO:0007669"/>
    <property type="project" value="InterPro"/>
</dbReference>
<sequence>MKKDGRLHLLLLLLQIISLSAFTAFTVSTAFPESTVCLQTPKQKEFRNGRTFIRRIRSTIRLNLYRDEQNQTVSVLSSGRNYIRDTKSGSEDILKENLKSNHPGMDKLSSRLQSCGIRDFYFVNDDDELDQMAPIFNSESKLSINDDCPLTLKKLETSELISEDFVHVKTLVWKGMYLENSTEVFVDQTIDDERYDVKEESSGDGTSNPTASEFYFVTALRMKDKVDTRMLREIIRREWPKKNAGTLLLRMADKARAEVMTGFLSGSMPPAWHSFPLTLFIDENVLNGVKDTENSFKCSSSNKRVNLMSDRCANVTLSVGSGTENYSLRVSLLDTIASSCYFDNESVKVTNALGMNLEFDSGRERYICSFARQTKKKRTRDPRNNSRRLSNNETLDINEPIELTRKLFHVTAKKTGKTEEVRQMIEAIGDDLPSFMRVDEDGDKRHFGVNQKNALHYAAWKGDLETITLLINASKKYEDELGNAVNIISTGEGNFGKSPIFYAITQCRDDVVLHLCSHGADLLIVNNKGQTPCSLAVNKLKQSTCNFLFQMEEMQIKDGGAFMNYRSTDSDGKRYGDLDPRFLVPGDINLDVKVRKELEDFREFCVLDDDNKVELALETNHFFRCSLSDNSLPRSVKVTTPIWRQESWLRKQEEKRALQENLDASVDDNAVNPNEISKILAVTKKDANKDAVQKGAPLCNSCVQLVDGSSINLSSLEYLKLKEALVSKPEGTQITYELVNNLTGILALSFAVEETLELSNCGGFDLSDADFVSNAWGLDCEWGNDFTRASGDSPVATLQLSSGYRSFVVDLQTICQGGIIDTASELSRLEEALADVLTKLLSQTEIPIIGFGIPQDLSKLAASFPHMKCFARFDAVLDLQPLAHLAYPNAPKNFIGSLQKAVAILLRKRLDKTEQCSDWTQRPLYESQLEYGALDATVLPMLLRKMVGEKNVVEKYNGFFLRKQNGIFSSYRFTFVEGGHAYRVAMGSIKTTPTQMRLAQQLWPTFREKTPPLPDKIPLHELKMNTSPRDKSDKQRKRKERIPRQKRNAIDLTLLSGHLLGLPSPGIKLGYTKESCISRVIREEVLNSLPKDSYLKYNRRGGIIEIGNAWLLFINFGVGRSHHKYRNEFLDEGRRLTFTINPAREEDAELFQNLLLSEDSTTCRKSVLLFIREGSNDKFMFIGDCKCLSHTDTGDLANLVLELEQYDELKTEAGVGYRNIVSNQNAHQYDD</sequence>
<dbReference type="SUPFAM" id="SSF53098">
    <property type="entry name" value="Ribonuclease H-like"/>
    <property type="match status" value="1"/>
</dbReference>
<dbReference type="InterPro" id="IPR012337">
    <property type="entry name" value="RNaseH-like_sf"/>
</dbReference>
<dbReference type="GO" id="GO:0008408">
    <property type="term" value="F:3'-5' exonuclease activity"/>
    <property type="evidence" value="ECO:0007669"/>
    <property type="project" value="InterPro"/>
</dbReference>
<dbReference type="Gene3D" id="3.30.420.10">
    <property type="entry name" value="Ribonuclease H-like superfamily/Ribonuclease H"/>
    <property type="match status" value="1"/>
</dbReference>
<feature type="domain" description="3'-5' exonuclease" evidence="3">
    <location>
        <begin position="742"/>
        <end position="951"/>
    </location>
</feature>
<dbReference type="AlphaFoldDB" id="A0A7S3PVC2"/>
<dbReference type="InterPro" id="IPR052408">
    <property type="entry name" value="Exonuclease_MUT-7-like"/>
</dbReference>
<dbReference type="InterPro" id="IPR036754">
    <property type="entry name" value="YbaK/aa-tRNA-synt-asso_dom_sf"/>
</dbReference>
<evidence type="ECO:0000256" key="1">
    <source>
        <dbReference type="SAM" id="MobiDB-lite"/>
    </source>
</evidence>
<feature type="compositionally biased region" description="Basic residues" evidence="1">
    <location>
        <begin position="1034"/>
        <end position="1043"/>
    </location>
</feature>
<gene>
    <name evidence="4" type="ORF">CDEB00056_LOCUS1412</name>
</gene>
<evidence type="ECO:0000256" key="2">
    <source>
        <dbReference type="SAM" id="SignalP"/>
    </source>
</evidence>
<dbReference type="InterPro" id="IPR002110">
    <property type="entry name" value="Ankyrin_rpt"/>
</dbReference>
<dbReference type="GO" id="GO:0002161">
    <property type="term" value="F:aminoacyl-tRNA deacylase activity"/>
    <property type="evidence" value="ECO:0007669"/>
    <property type="project" value="InterPro"/>
</dbReference>
<evidence type="ECO:0000313" key="4">
    <source>
        <dbReference type="EMBL" id="CAE0456571.1"/>
    </source>
</evidence>
<protein>
    <recommendedName>
        <fullName evidence="3">3'-5' exonuclease domain-containing protein</fullName>
    </recommendedName>
</protein>
<dbReference type="InterPro" id="IPR002562">
    <property type="entry name" value="3'-5'_exonuclease_dom"/>
</dbReference>
<feature type="chain" id="PRO_5030757439" description="3'-5' exonuclease domain-containing protein" evidence="2">
    <location>
        <begin position="22"/>
        <end position="1231"/>
    </location>
</feature>
<dbReference type="Gene3D" id="1.25.40.20">
    <property type="entry name" value="Ankyrin repeat-containing domain"/>
    <property type="match status" value="1"/>
</dbReference>
<dbReference type="Gene3D" id="3.90.960.10">
    <property type="entry name" value="YbaK/aminoacyl-tRNA synthetase-associated domain"/>
    <property type="match status" value="1"/>
</dbReference>
<evidence type="ECO:0000259" key="3">
    <source>
        <dbReference type="SMART" id="SM00474"/>
    </source>
</evidence>
<accession>A0A7S3PVC2</accession>
<dbReference type="SUPFAM" id="SSF48403">
    <property type="entry name" value="Ankyrin repeat"/>
    <property type="match status" value="1"/>
</dbReference>